<sequence>MRIFLAGENIDKVTETLELESASITGLSACTEYHLMVCLLCGSEIITCTEKITLFTRFPVAPAPMNLKVETITEPIRHRITWLPTVFKLNMTKLCNLTYRISRVKTGEPNRTEFVTIHNEVIVNDIEENITYGYKVQTVLNSHVFGAFTEEIFLLYIKGNLVPFFNFQVPMPKCF</sequence>
<dbReference type="EMBL" id="LUCH01000753">
    <property type="protein sequence ID" value="KAF5404384.1"/>
    <property type="molecule type" value="Genomic_DNA"/>
</dbReference>
<comment type="caution">
    <text evidence="1">The sequence shown here is derived from an EMBL/GenBank/DDBJ whole genome shotgun (WGS) entry which is preliminary data.</text>
</comment>
<evidence type="ECO:0000313" key="1">
    <source>
        <dbReference type="EMBL" id="KAF5404384.1"/>
    </source>
</evidence>
<evidence type="ECO:0000313" key="2">
    <source>
        <dbReference type="Proteomes" id="UP000748531"/>
    </source>
</evidence>
<name>A0A8J4TQR0_9TREM</name>
<reference evidence="1" key="1">
    <citation type="submission" date="2019-05" db="EMBL/GenBank/DDBJ databases">
        <title>Annotation for the trematode Paragonimus heterotremus.</title>
        <authorList>
            <person name="Choi Y.-J."/>
        </authorList>
    </citation>
    <scope>NUCLEOTIDE SEQUENCE</scope>
    <source>
        <strain evidence="1">LC</strain>
    </source>
</reference>
<gene>
    <name evidence="1" type="ORF">PHET_02073</name>
</gene>
<dbReference type="InterPro" id="IPR036116">
    <property type="entry name" value="FN3_sf"/>
</dbReference>
<dbReference type="Proteomes" id="UP000748531">
    <property type="component" value="Unassembled WGS sequence"/>
</dbReference>
<keyword evidence="2" id="KW-1185">Reference proteome</keyword>
<protein>
    <recommendedName>
        <fullName evidence="3">Fibronectin type-III domain-containing protein</fullName>
    </recommendedName>
</protein>
<evidence type="ECO:0008006" key="3">
    <source>
        <dbReference type="Google" id="ProtNLM"/>
    </source>
</evidence>
<dbReference type="SUPFAM" id="SSF49265">
    <property type="entry name" value="Fibronectin type III"/>
    <property type="match status" value="1"/>
</dbReference>
<accession>A0A8J4TQR0</accession>
<dbReference type="AlphaFoldDB" id="A0A8J4TQR0"/>
<dbReference type="OrthoDB" id="6275423at2759"/>
<proteinExistence type="predicted"/>
<organism evidence="1 2">
    <name type="scientific">Paragonimus heterotremus</name>
    <dbReference type="NCBI Taxonomy" id="100268"/>
    <lineage>
        <taxon>Eukaryota</taxon>
        <taxon>Metazoa</taxon>
        <taxon>Spiralia</taxon>
        <taxon>Lophotrochozoa</taxon>
        <taxon>Platyhelminthes</taxon>
        <taxon>Trematoda</taxon>
        <taxon>Digenea</taxon>
        <taxon>Plagiorchiida</taxon>
        <taxon>Troglotremata</taxon>
        <taxon>Troglotrematidae</taxon>
        <taxon>Paragonimus</taxon>
    </lineage>
</organism>